<dbReference type="EMBL" id="BSOP01000034">
    <property type="protein sequence ID" value="GLR52879.1"/>
    <property type="molecule type" value="Genomic_DNA"/>
</dbReference>
<dbReference type="Pfam" id="PF01418">
    <property type="entry name" value="HTH_6"/>
    <property type="match status" value="1"/>
</dbReference>
<proteinExistence type="predicted"/>
<keyword evidence="4" id="KW-1185">Reference proteome</keyword>
<accession>A0ABQ5ZMB6</accession>
<dbReference type="SUPFAM" id="SSF46689">
    <property type="entry name" value="Homeodomain-like"/>
    <property type="match status" value="1"/>
</dbReference>
<feature type="domain" description="HTH rpiR-type" evidence="2">
    <location>
        <begin position="12"/>
        <end position="88"/>
    </location>
</feature>
<dbReference type="InterPro" id="IPR036388">
    <property type="entry name" value="WH-like_DNA-bd_sf"/>
</dbReference>
<evidence type="ECO:0000313" key="3">
    <source>
        <dbReference type="EMBL" id="GLR52879.1"/>
    </source>
</evidence>
<dbReference type="InterPro" id="IPR009057">
    <property type="entry name" value="Homeodomain-like_sf"/>
</dbReference>
<evidence type="ECO:0000256" key="1">
    <source>
        <dbReference type="SAM" id="MobiDB-lite"/>
    </source>
</evidence>
<dbReference type="Proteomes" id="UP001156702">
    <property type="component" value="Unassembled WGS sequence"/>
</dbReference>
<feature type="region of interest" description="Disordered" evidence="1">
    <location>
        <begin position="92"/>
        <end position="118"/>
    </location>
</feature>
<evidence type="ECO:0000313" key="4">
    <source>
        <dbReference type="Proteomes" id="UP001156702"/>
    </source>
</evidence>
<name>A0ABQ5ZMB6_9HYPH</name>
<comment type="caution">
    <text evidence="3">The sequence shown here is derived from an EMBL/GenBank/DDBJ whole genome shotgun (WGS) entry which is preliminary data.</text>
</comment>
<reference evidence="4" key="1">
    <citation type="journal article" date="2019" name="Int. J. Syst. Evol. Microbiol.">
        <title>The Global Catalogue of Microorganisms (GCM) 10K type strain sequencing project: providing services to taxonomists for standard genome sequencing and annotation.</title>
        <authorList>
            <consortium name="The Broad Institute Genomics Platform"/>
            <consortium name="The Broad Institute Genome Sequencing Center for Infectious Disease"/>
            <person name="Wu L."/>
            <person name="Ma J."/>
        </authorList>
    </citation>
    <scope>NUCLEOTIDE SEQUENCE [LARGE SCALE GENOMIC DNA]</scope>
    <source>
        <strain evidence="4">NBRC 102122</strain>
    </source>
</reference>
<evidence type="ECO:0000259" key="2">
    <source>
        <dbReference type="PROSITE" id="PS51071"/>
    </source>
</evidence>
<gene>
    <name evidence="3" type="ORF">GCM10007923_40940</name>
</gene>
<sequence length="118" mass="12802">MNPGHKPPRTWGELHALAMASGSAFPRQLALLVDFALQHPDIMAFGTCSSIARRAGVSATTVSRLAGVLGYRSFRDLRTLFRDDLVRRGGARSLKAQGKAVRQRTSPGRPAQECQGRS</sequence>
<protein>
    <recommendedName>
        <fullName evidence="2">HTH rpiR-type domain-containing protein</fullName>
    </recommendedName>
</protein>
<dbReference type="InterPro" id="IPR000281">
    <property type="entry name" value="HTH_RpiR"/>
</dbReference>
<dbReference type="PROSITE" id="PS51071">
    <property type="entry name" value="HTH_RPIR"/>
    <property type="match status" value="1"/>
</dbReference>
<organism evidence="3 4">
    <name type="scientific">Shinella yambaruensis</name>
    <dbReference type="NCBI Taxonomy" id="415996"/>
    <lineage>
        <taxon>Bacteria</taxon>
        <taxon>Pseudomonadati</taxon>
        <taxon>Pseudomonadota</taxon>
        <taxon>Alphaproteobacteria</taxon>
        <taxon>Hyphomicrobiales</taxon>
        <taxon>Rhizobiaceae</taxon>
        <taxon>Shinella</taxon>
    </lineage>
</organism>
<dbReference type="Gene3D" id="1.10.10.10">
    <property type="entry name" value="Winged helix-like DNA-binding domain superfamily/Winged helix DNA-binding domain"/>
    <property type="match status" value="1"/>
</dbReference>